<dbReference type="Pfam" id="PF01546">
    <property type="entry name" value="Peptidase_M20"/>
    <property type="match status" value="1"/>
</dbReference>
<dbReference type="HOGENOM" id="CLU_023257_1_1_1"/>
<feature type="domain" description="Peptidase M20 dimerisation" evidence="1">
    <location>
        <begin position="252"/>
        <end position="343"/>
    </location>
</feature>
<gene>
    <name evidence="2" type="ORF">GSPATT00017078001</name>
</gene>
<dbReference type="PIRSF" id="PIRSF005962">
    <property type="entry name" value="Pept_M20D_amidohydro"/>
    <property type="match status" value="1"/>
</dbReference>
<organism evidence="2 3">
    <name type="scientific">Paramecium tetraurelia</name>
    <dbReference type="NCBI Taxonomy" id="5888"/>
    <lineage>
        <taxon>Eukaryota</taxon>
        <taxon>Sar</taxon>
        <taxon>Alveolata</taxon>
        <taxon>Ciliophora</taxon>
        <taxon>Intramacronucleata</taxon>
        <taxon>Oligohymenophorea</taxon>
        <taxon>Peniculida</taxon>
        <taxon>Parameciidae</taxon>
        <taxon>Paramecium</taxon>
    </lineage>
</organism>
<dbReference type="InterPro" id="IPR002933">
    <property type="entry name" value="Peptidase_M20"/>
</dbReference>
<dbReference type="EMBL" id="CT868441">
    <property type="protein sequence ID" value="CAK82707.1"/>
    <property type="molecule type" value="Genomic_DNA"/>
</dbReference>
<dbReference type="AlphaFoldDB" id="A0DI40"/>
<sequence length="454" mass="51288">MQSLINLDRHYLSQSNSLIEFKSTKIQYQYSNHLSDYNVHQNSLCTGFQIPYVTIYFYKINKAIMKQILDLQKLIAFRHTMHQNPEASLKEFQTQKRVREFLIGLNVQEDVIKVCGTTGLIVDLSGAAEKSGDDRLIAFRADIDALILNEANEHLPYRSTNGCAHMCGHDGHTTCLLAFAQIFQHYKDTIPKNKTVRLLFQPAEEDYGGSVDMIRDGCLDNVQEVYGFHQWPTAKIGQVWCKEGSMMSQPIQMQFDFKGKGGHASEPHKFNNPVQCAAEYLYTIHNQLSQEKGQFTFAWTCFNGGTAFNVIPDTASVKGMIRSLEAGLGDRLFNDCFSVAEKTCQKYGCSVKVQRQAENYPLTANHPQEAQHILRLGDKYFGAGNANAGPCPVYASEDFGNYTLRVPGAFFFLSSGKNDTNNPMLHQSNFDFNDDLIELGAGFWWEIAKDRLLL</sequence>
<evidence type="ECO:0000259" key="1">
    <source>
        <dbReference type="Pfam" id="PF07687"/>
    </source>
</evidence>
<dbReference type="Pfam" id="PF07687">
    <property type="entry name" value="M20_dimer"/>
    <property type="match status" value="1"/>
</dbReference>
<dbReference type="eggNOG" id="ENOG502QQEM">
    <property type="taxonomic scope" value="Eukaryota"/>
</dbReference>
<dbReference type="NCBIfam" id="TIGR01891">
    <property type="entry name" value="amidohydrolases"/>
    <property type="match status" value="1"/>
</dbReference>
<reference evidence="2 3" key="1">
    <citation type="journal article" date="2006" name="Nature">
        <title>Global trends of whole-genome duplications revealed by the ciliate Paramecium tetraurelia.</title>
        <authorList>
            <consortium name="Genoscope"/>
            <person name="Aury J.-M."/>
            <person name="Jaillon O."/>
            <person name="Duret L."/>
            <person name="Noel B."/>
            <person name="Jubin C."/>
            <person name="Porcel B.M."/>
            <person name="Segurens B."/>
            <person name="Daubin V."/>
            <person name="Anthouard V."/>
            <person name="Aiach N."/>
            <person name="Arnaiz O."/>
            <person name="Billaut A."/>
            <person name="Beisson J."/>
            <person name="Blanc I."/>
            <person name="Bouhouche K."/>
            <person name="Camara F."/>
            <person name="Duharcourt S."/>
            <person name="Guigo R."/>
            <person name="Gogendeau D."/>
            <person name="Katinka M."/>
            <person name="Keller A.-M."/>
            <person name="Kissmehl R."/>
            <person name="Klotz C."/>
            <person name="Koll F."/>
            <person name="Le Moue A."/>
            <person name="Lepere C."/>
            <person name="Malinsky S."/>
            <person name="Nowacki M."/>
            <person name="Nowak J.K."/>
            <person name="Plattner H."/>
            <person name="Poulain J."/>
            <person name="Ruiz F."/>
            <person name="Serrano V."/>
            <person name="Zagulski M."/>
            <person name="Dessen P."/>
            <person name="Betermier M."/>
            <person name="Weissenbach J."/>
            <person name="Scarpelli C."/>
            <person name="Schachter V."/>
            <person name="Sperling L."/>
            <person name="Meyer E."/>
            <person name="Cohen J."/>
            <person name="Wincker P."/>
        </authorList>
    </citation>
    <scope>NUCLEOTIDE SEQUENCE [LARGE SCALE GENOMIC DNA]</scope>
    <source>
        <strain evidence="2 3">Stock d4-2</strain>
    </source>
</reference>
<dbReference type="STRING" id="5888.A0DI40"/>
<dbReference type="InterPro" id="IPR036264">
    <property type="entry name" value="Bact_exopeptidase_dim_dom"/>
</dbReference>
<dbReference type="InterPro" id="IPR017439">
    <property type="entry name" value="Amidohydrolase"/>
</dbReference>
<dbReference type="KEGG" id="ptm:GSPATT00017078001"/>
<dbReference type="InParanoid" id="A0DI40"/>
<evidence type="ECO:0000313" key="2">
    <source>
        <dbReference type="EMBL" id="CAK82707.1"/>
    </source>
</evidence>
<dbReference type="Gene3D" id="3.30.70.360">
    <property type="match status" value="1"/>
</dbReference>
<dbReference type="GO" id="GO:0016787">
    <property type="term" value="F:hydrolase activity"/>
    <property type="evidence" value="ECO:0000318"/>
    <property type="project" value="GO_Central"/>
</dbReference>
<accession>A0DI40</accession>
<dbReference type="SUPFAM" id="SSF55031">
    <property type="entry name" value="Bacterial exopeptidase dimerisation domain"/>
    <property type="match status" value="1"/>
</dbReference>
<protein>
    <recommendedName>
        <fullName evidence="1">Peptidase M20 dimerisation domain-containing protein</fullName>
    </recommendedName>
</protein>
<dbReference type="PANTHER" id="PTHR11014">
    <property type="entry name" value="PEPTIDASE M20 FAMILY MEMBER"/>
    <property type="match status" value="1"/>
</dbReference>
<dbReference type="OrthoDB" id="6119954at2759"/>
<dbReference type="InterPro" id="IPR011650">
    <property type="entry name" value="Peptidase_M20_dimer"/>
</dbReference>
<evidence type="ECO:0000313" key="3">
    <source>
        <dbReference type="Proteomes" id="UP000000600"/>
    </source>
</evidence>
<dbReference type="GeneID" id="5035889"/>
<dbReference type="PANTHER" id="PTHR11014:SF63">
    <property type="entry name" value="METALLOPEPTIDASE, PUTATIVE (AFU_ORTHOLOGUE AFUA_6G09600)-RELATED"/>
    <property type="match status" value="1"/>
</dbReference>
<proteinExistence type="predicted"/>
<dbReference type="OMA" id="PECQTMG"/>
<dbReference type="RefSeq" id="XP_001450104.1">
    <property type="nucleotide sequence ID" value="XM_001450067.2"/>
</dbReference>
<dbReference type="Proteomes" id="UP000000600">
    <property type="component" value="Unassembled WGS sequence"/>
</dbReference>
<name>A0DI40_PARTE</name>
<keyword evidence="3" id="KW-1185">Reference proteome</keyword>
<dbReference type="SUPFAM" id="SSF53187">
    <property type="entry name" value="Zn-dependent exopeptidases"/>
    <property type="match status" value="1"/>
</dbReference>
<dbReference type="Gene3D" id="3.40.630.10">
    <property type="entry name" value="Zn peptidases"/>
    <property type="match status" value="1"/>
</dbReference>
<dbReference type="CDD" id="cd03886">
    <property type="entry name" value="M20_Acy1"/>
    <property type="match status" value="1"/>
</dbReference>